<gene>
    <name evidence="7" type="ORF">BKA05_003571</name>
</gene>
<evidence type="ECO:0000313" key="7">
    <source>
        <dbReference type="EMBL" id="NYI12056.1"/>
    </source>
</evidence>
<feature type="domain" description="Metallo-beta-lactamase" evidence="6">
    <location>
        <begin position="27"/>
        <end position="249"/>
    </location>
</feature>
<feature type="region of interest" description="Disordered" evidence="5">
    <location>
        <begin position="1"/>
        <end position="20"/>
    </location>
</feature>
<comment type="similarity">
    <text evidence="1">Belongs to the metallo-beta-lactamase superfamily.</text>
</comment>
<evidence type="ECO:0000313" key="8">
    <source>
        <dbReference type="Proteomes" id="UP000537326"/>
    </source>
</evidence>
<dbReference type="SMART" id="SM00849">
    <property type="entry name" value="Lactamase_B"/>
    <property type="match status" value="1"/>
</dbReference>
<dbReference type="Gene3D" id="3.60.15.10">
    <property type="entry name" value="Ribonuclease Z/Hydroxyacylglutathione hydrolase-like"/>
    <property type="match status" value="1"/>
</dbReference>
<evidence type="ECO:0000259" key="6">
    <source>
        <dbReference type="SMART" id="SM00849"/>
    </source>
</evidence>
<dbReference type="AlphaFoldDB" id="A0A7Z0C6D9"/>
<evidence type="ECO:0000256" key="3">
    <source>
        <dbReference type="ARBA" id="ARBA00022801"/>
    </source>
</evidence>
<dbReference type="PANTHER" id="PTHR42978:SF3">
    <property type="entry name" value="BLR3078 PROTEIN"/>
    <property type="match status" value="1"/>
</dbReference>
<evidence type="ECO:0000256" key="4">
    <source>
        <dbReference type="ARBA" id="ARBA00022833"/>
    </source>
</evidence>
<keyword evidence="4" id="KW-0862">Zinc</keyword>
<proteinExistence type="inferred from homology"/>
<organism evidence="7 8">
    <name type="scientific">Nocardioides marinus</name>
    <dbReference type="NCBI Taxonomy" id="374514"/>
    <lineage>
        <taxon>Bacteria</taxon>
        <taxon>Bacillati</taxon>
        <taxon>Actinomycetota</taxon>
        <taxon>Actinomycetes</taxon>
        <taxon>Propionibacteriales</taxon>
        <taxon>Nocardioidaceae</taxon>
        <taxon>Nocardioides</taxon>
    </lineage>
</organism>
<dbReference type="PANTHER" id="PTHR42978">
    <property type="entry name" value="QUORUM-QUENCHING LACTONASE YTNP-RELATED-RELATED"/>
    <property type="match status" value="1"/>
</dbReference>
<protein>
    <submittedName>
        <fullName evidence="7">Glyoxylase-like metal-dependent hydrolase (Beta-lactamase superfamily II)</fullName>
    </submittedName>
</protein>
<keyword evidence="3 7" id="KW-0378">Hydrolase</keyword>
<name>A0A7Z0C6D9_9ACTN</name>
<dbReference type="Proteomes" id="UP000537326">
    <property type="component" value="Unassembled WGS sequence"/>
</dbReference>
<dbReference type="InterPro" id="IPR051013">
    <property type="entry name" value="MBL_superfamily_lactonases"/>
</dbReference>
<keyword evidence="2" id="KW-0479">Metal-binding</keyword>
<keyword evidence="8" id="KW-1185">Reference proteome</keyword>
<evidence type="ECO:0000256" key="5">
    <source>
        <dbReference type="SAM" id="MobiDB-lite"/>
    </source>
</evidence>
<dbReference type="InterPro" id="IPR001279">
    <property type="entry name" value="Metallo-B-lactamas"/>
</dbReference>
<comment type="caution">
    <text evidence="7">The sequence shown here is derived from an EMBL/GenBank/DDBJ whole genome shotgun (WGS) entry which is preliminary data.</text>
</comment>
<evidence type="ECO:0000256" key="2">
    <source>
        <dbReference type="ARBA" id="ARBA00022723"/>
    </source>
</evidence>
<dbReference type="Pfam" id="PF00753">
    <property type="entry name" value="Lactamase_B"/>
    <property type="match status" value="1"/>
</dbReference>
<evidence type="ECO:0000256" key="1">
    <source>
        <dbReference type="ARBA" id="ARBA00007749"/>
    </source>
</evidence>
<dbReference type="GO" id="GO:0016787">
    <property type="term" value="F:hydrolase activity"/>
    <property type="evidence" value="ECO:0007669"/>
    <property type="project" value="UniProtKB-KW"/>
</dbReference>
<dbReference type="CDD" id="cd07742">
    <property type="entry name" value="metallo-hydrolase-like_MBL-fold"/>
    <property type="match status" value="1"/>
</dbReference>
<dbReference type="InterPro" id="IPR036866">
    <property type="entry name" value="RibonucZ/Hydroxyglut_hydro"/>
</dbReference>
<dbReference type="RefSeq" id="WP_179532660.1">
    <property type="nucleotide sequence ID" value="NZ_BAAAPP010000001.1"/>
</dbReference>
<dbReference type="GO" id="GO:0046872">
    <property type="term" value="F:metal ion binding"/>
    <property type="evidence" value="ECO:0007669"/>
    <property type="project" value="UniProtKB-KW"/>
</dbReference>
<reference evidence="7 8" key="1">
    <citation type="submission" date="2020-07" db="EMBL/GenBank/DDBJ databases">
        <title>Sequencing the genomes of 1000 actinobacteria strains.</title>
        <authorList>
            <person name="Klenk H.-P."/>
        </authorList>
    </citation>
    <scope>NUCLEOTIDE SEQUENCE [LARGE SCALE GENOMIC DNA]</scope>
    <source>
        <strain evidence="7 8">DSM 18248</strain>
    </source>
</reference>
<dbReference type="EMBL" id="JACBZI010000001">
    <property type="protein sequence ID" value="NYI12056.1"/>
    <property type="molecule type" value="Genomic_DNA"/>
</dbReference>
<dbReference type="SUPFAM" id="SSF56281">
    <property type="entry name" value="Metallo-hydrolase/oxidoreductase"/>
    <property type="match status" value="1"/>
</dbReference>
<accession>A0A7Z0C6D9</accession>
<sequence length="268" mass="28894">MRVHHLNAATMRPAGTLGGRLSPSEMVAHTLVVERPEGLLLVDTGFGRDDVAAPKRLGQPFRAMVRPALDPAETVHAQLIGLGLDPADVTDIALTHLDLDHAGGLSDFPTARVHVHEAELAAATAPTLREKARYLSVQWAHGPRWVTHTTAGESWMGLSAVRALTGAVGSEGEVLLVPLHGHTRGHCGVAVRTASGWLLHAGDSYFHTSEKQTPPEPPVGLRVYQRILAADDRLRRDNQERLREMYAAHAGEVTVFSAHDASEYAALT</sequence>